<accession>A0A165Z0Z8</accession>
<evidence type="ECO:0000259" key="1">
    <source>
        <dbReference type="Pfam" id="PF18803"/>
    </source>
</evidence>
<dbReference type="Proteomes" id="UP000077266">
    <property type="component" value="Unassembled WGS sequence"/>
</dbReference>
<keyword evidence="4" id="KW-1185">Reference proteome</keyword>
<organism evidence="2 4">
    <name type="scientific">Exidia glandulosa HHB12029</name>
    <dbReference type="NCBI Taxonomy" id="1314781"/>
    <lineage>
        <taxon>Eukaryota</taxon>
        <taxon>Fungi</taxon>
        <taxon>Dikarya</taxon>
        <taxon>Basidiomycota</taxon>
        <taxon>Agaricomycotina</taxon>
        <taxon>Agaricomycetes</taxon>
        <taxon>Auriculariales</taxon>
        <taxon>Exidiaceae</taxon>
        <taxon>Exidia</taxon>
    </lineage>
</organism>
<gene>
    <name evidence="3" type="ORF">EXIGLDRAFT_633970</name>
    <name evidence="2" type="ORF">EXIGLDRAFT_634018</name>
</gene>
<reference evidence="2 4" key="1">
    <citation type="journal article" date="2016" name="Mol. Biol. Evol.">
        <title>Comparative Genomics of Early-Diverging Mushroom-Forming Fungi Provides Insights into the Origins of Lignocellulose Decay Capabilities.</title>
        <authorList>
            <person name="Nagy L.G."/>
            <person name="Riley R."/>
            <person name="Tritt A."/>
            <person name="Adam C."/>
            <person name="Daum C."/>
            <person name="Floudas D."/>
            <person name="Sun H."/>
            <person name="Yadav J.S."/>
            <person name="Pangilinan J."/>
            <person name="Larsson K.H."/>
            <person name="Matsuura K."/>
            <person name="Barry K."/>
            <person name="Labutti K."/>
            <person name="Kuo R."/>
            <person name="Ohm R.A."/>
            <person name="Bhattacharya S.S."/>
            <person name="Shirouzu T."/>
            <person name="Yoshinaga Y."/>
            <person name="Martin F.M."/>
            <person name="Grigoriev I.V."/>
            <person name="Hibbett D.S."/>
        </authorList>
    </citation>
    <scope>NUCLEOTIDE SEQUENCE [LARGE SCALE GENOMIC DNA]</scope>
    <source>
        <strain evidence="2 4">HHB12029</strain>
    </source>
</reference>
<dbReference type="OrthoDB" id="3257613at2759"/>
<evidence type="ECO:0000313" key="4">
    <source>
        <dbReference type="Proteomes" id="UP000077266"/>
    </source>
</evidence>
<proteinExistence type="predicted"/>
<dbReference type="EMBL" id="KV426892">
    <property type="protein sequence ID" value="KZV78449.1"/>
    <property type="molecule type" value="Genomic_DNA"/>
</dbReference>
<protein>
    <recommendedName>
        <fullName evidence="1">CxC2-like cysteine cluster KDZ transposase-associated domain-containing protein</fullName>
    </recommendedName>
</protein>
<dbReference type="InterPro" id="IPR041457">
    <property type="entry name" value="CxC2_KDZ-assoc"/>
</dbReference>
<name>A0A165Z0Z8_EXIGL</name>
<dbReference type="Pfam" id="PF18803">
    <property type="entry name" value="CxC2"/>
    <property type="match status" value="1"/>
</dbReference>
<feature type="domain" description="CxC2-like cysteine cluster KDZ transposase-associated" evidence="1">
    <location>
        <begin position="67"/>
        <end position="173"/>
    </location>
</feature>
<evidence type="ECO:0000313" key="2">
    <source>
        <dbReference type="EMBL" id="KZV78429.1"/>
    </source>
</evidence>
<dbReference type="AlphaFoldDB" id="A0A165Z0Z8"/>
<sequence length="245" mass="27883">MHEREHDSRIGGACMRCHVETRPALYKCFMCFQLPPLCEQCVKDAHKHAPFHDIQVWRNNCFSRITLASIGFVVNLGHDGDPCPHGAAKSTSKYTVLHEGGIHEVQALRCFCPVREEKGRDAMTLWRSDLFPATFLRPQTAMTSGVLRGFHLLTLTTKVTASGFCTYLRRRTSYWSKDDSKDRAREFFMAFRMFCFLLQLKRHAQSPPSLDGELRAGSLAIFCAACPQPGINMTPGWESRPREKQ</sequence>
<evidence type="ECO:0000313" key="3">
    <source>
        <dbReference type="EMBL" id="KZV78449.1"/>
    </source>
</evidence>
<dbReference type="EMBL" id="KV426903">
    <property type="protein sequence ID" value="KZV78429.1"/>
    <property type="molecule type" value="Genomic_DNA"/>
</dbReference>